<keyword evidence="1" id="KW-1133">Transmembrane helix</keyword>
<dbReference type="AlphaFoldDB" id="A0A4U0UFX5"/>
<dbReference type="InterPro" id="IPR040410">
    <property type="entry name" value="UPF0658_Golgi"/>
</dbReference>
<evidence type="ECO:0000313" key="3">
    <source>
        <dbReference type="EMBL" id="TKA33345.1"/>
    </source>
</evidence>
<feature type="signal peptide" evidence="2">
    <location>
        <begin position="1"/>
        <end position="20"/>
    </location>
</feature>
<dbReference type="PANTHER" id="PTHR34391">
    <property type="entry name" value="UPF0658 GOLGI APPARATUS MEMBRANE PROTEIN C1952.10C-RELATED"/>
    <property type="match status" value="1"/>
</dbReference>
<evidence type="ECO:0000256" key="1">
    <source>
        <dbReference type="SAM" id="Phobius"/>
    </source>
</evidence>
<feature type="transmembrane region" description="Helical" evidence="1">
    <location>
        <begin position="138"/>
        <end position="161"/>
    </location>
</feature>
<evidence type="ECO:0000256" key="2">
    <source>
        <dbReference type="SAM" id="SignalP"/>
    </source>
</evidence>
<protein>
    <submittedName>
        <fullName evidence="3">Uncharacterized protein</fullName>
    </submittedName>
</protein>
<evidence type="ECO:0000313" key="4">
    <source>
        <dbReference type="Proteomes" id="UP000308549"/>
    </source>
</evidence>
<keyword evidence="1" id="KW-0472">Membrane</keyword>
<feature type="chain" id="PRO_5020321211" evidence="2">
    <location>
        <begin position="21"/>
        <end position="364"/>
    </location>
</feature>
<reference evidence="3 4" key="1">
    <citation type="submission" date="2017-03" db="EMBL/GenBank/DDBJ databases">
        <title>Genomes of endolithic fungi from Antarctica.</title>
        <authorList>
            <person name="Coleine C."/>
            <person name="Masonjones S."/>
            <person name="Stajich J.E."/>
        </authorList>
    </citation>
    <scope>NUCLEOTIDE SEQUENCE [LARGE SCALE GENOMIC DNA]</scope>
    <source>
        <strain evidence="3 4">CCFEE 6315</strain>
    </source>
</reference>
<dbReference type="Proteomes" id="UP000308549">
    <property type="component" value="Unassembled WGS sequence"/>
</dbReference>
<feature type="transmembrane region" description="Helical" evidence="1">
    <location>
        <begin position="251"/>
        <end position="270"/>
    </location>
</feature>
<sequence length="364" mass="40770">MYFPHSPWTWAFMLITIAQCVILLALEGYVFGEFQASLKLQNLDKVSNGPGGLDDEHTPTRTIPTYLAIFIFGFLYQVGLVWDSLRLKNTIQVIGICLYNLGMMVYAAVEMEQVSEAVAVLDSGQAVERHTWARLRPFLVAAPCVIALGTVLLSIVAWKLYNEFAWTIYKHISADLRLKRRYLVYQIYIALLKFDFFFFLGFTVQFLVIVSDTPPAEKYITIAALPITVLLLILAGFIVRKEWFLAHTAIILVYLAAAAYFVFKLVRMWASSAQGREADYKPARNSLTTFAVLTLMLMLVTIAVAGVCMGNFGKGLRPHLQRRKVPEAEQGLTAYGGAGGKWGEGGYYEQAHPLGPVVNRMTID</sequence>
<dbReference type="PANTHER" id="PTHR34391:SF1">
    <property type="entry name" value="UPF0658 GOLGI APPARATUS MEMBRANE PROTEIN C1952.10C-RELATED"/>
    <property type="match status" value="1"/>
</dbReference>
<dbReference type="GO" id="GO:0005794">
    <property type="term" value="C:Golgi apparatus"/>
    <property type="evidence" value="ECO:0007669"/>
    <property type="project" value="TreeGrafter"/>
</dbReference>
<feature type="transmembrane region" description="Helical" evidence="1">
    <location>
        <begin position="219"/>
        <end position="239"/>
    </location>
</feature>
<keyword evidence="4" id="KW-1185">Reference proteome</keyword>
<organism evidence="3 4">
    <name type="scientific">Salinomyces thailandicus</name>
    <dbReference type="NCBI Taxonomy" id="706561"/>
    <lineage>
        <taxon>Eukaryota</taxon>
        <taxon>Fungi</taxon>
        <taxon>Dikarya</taxon>
        <taxon>Ascomycota</taxon>
        <taxon>Pezizomycotina</taxon>
        <taxon>Dothideomycetes</taxon>
        <taxon>Dothideomycetidae</taxon>
        <taxon>Mycosphaerellales</taxon>
        <taxon>Teratosphaeriaceae</taxon>
        <taxon>Salinomyces</taxon>
    </lineage>
</organism>
<dbReference type="OrthoDB" id="2448307at2759"/>
<gene>
    <name evidence="3" type="ORF">B0A50_00898</name>
</gene>
<name>A0A4U0UFX5_9PEZI</name>
<keyword evidence="1" id="KW-0812">Transmembrane</keyword>
<feature type="transmembrane region" description="Helical" evidence="1">
    <location>
        <begin position="12"/>
        <end position="31"/>
    </location>
</feature>
<accession>A0A4U0UFX5</accession>
<dbReference type="EMBL" id="NAJL01000003">
    <property type="protein sequence ID" value="TKA33345.1"/>
    <property type="molecule type" value="Genomic_DNA"/>
</dbReference>
<keyword evidence="2" id="KW-0732">Signal</keyword>
<feature type="transmembrane region" description="Helical" evidence="1">
    <location>
        <begin position="290"/>
        <end position="313"/>
    </location>
</feature>
<comment type="caution">
    <text evidence="3">The sequence shown here is derived from an EMBL/GenBank/DDBJ whole genome shotgun (WGS) entry which is preliminary data.</text>
</comment>
<feature type="transmembrane region" description="Helical" evidence="1">
    <location>
        <begin position="63"/>
        <end position="82"/>
    </location>
</feature>
<feature type="transmembrane region" description="Helical" evidence="1">
    <location>
        <begin position="182"/>
        <end position="207"/>
    </location>
</feature>
<proteinExistence type="predicted"/>